<sequence length="322" mass="35382">MSFTKWFHDVLSTAPASPGVATSEARTTHGALASAIPSHWPTSINDTAVPCVDSHIASARLHEGMAKFNINAFDGIAFCIQHNVVAASPHSVAQFLLQHNAKLDKYEVGDYLVRKSWNKECFSALVLDAFVNALDFRGLVLDDAIRKYLTYFRLPQEASQIDRLIDRFATRYHESNPTFLPSVDVVFIVSFSIILLQTDLHNPKVVTKMTKEHFLRGLAGINPGGNDLPATYLGGIYDRIQQCPLALTHAAHMSLPACDECKAPMHGGDQYTSVVVDDAVFCEALDTWTVVKNVSLCDACCAGRQAAASRSRDGFWDIGRIL</sequence>
<keyword evidence="4" id="KW-1185">Reference proteome</keyword>
<dbReference type="InterPro" id="IPR035999">
    <property type="entry name" value="Sec7_dom_sf"/>
</dbReference>
<dbReference type="OrthoDB" id="430364at2759"/>
<evidence type="ECO:0000313" key="4">
    <source>
        <dbReference type="Proteomes" id="UP000332933"/>
    </source>
</evidence>
<dbReference type="Gene3D" id="1.10.220.20">
    <property type="match status" value="1"/>
</dbReference>
<dbReference type="SUPFAM" id="SSF48425">
    <property type="entry name" value="Sec7 domain"/>
    <property type="match status" value="1"/>
</dbReference>
<name>A0A485L0N8_9STRA</name>
<dbReference type="PANTHER" id="PTHR10663">
    <property type="entry name" value="GUANYL-NUCLEOTIDE EXCHANGE FACTOR"/>
    <property type="match status" value="1"/>
</dbReference>
<dbReference type="InterPro" id="IPR000904">
    <property type="entry name" value="Sec7_dom"/>
</dbReference>
<dbReference type="CDD" id="cd00171">
    <property type="entry name" value="Sec7"/>
    <property type="match status" value="1"/>
</dbReference>
<dbReference type="PROSITE" id="PS50190">
    <property type="entry name" value="SEC7"/>
    <property type="match status" value="1"/>
</dbReference>
<protein>
    <submittedName>
        <fullName evidence="3">Aste57867_14461 protein</fullName>
    </submittedName>
</protein>
<dbReference type="AlphaFoldDB" id="A0A485L0N8"/>
<dbReference type="SMART" id="SM00222">
    <property type="entry name" value="Sec7"/>
    <property type="match status" value="1"/>
</dbReference>
<evidence type="ECO:0000313" key="3">
    <source>
        <dbReference type="EMBL" id="VFT91283.1"/>
    </source>
</evidence>
<dbReference type="EMBL" id="CAADRA010005563">
    <property type="protein sequence ID" value="VFT91283.1"/>
    <property type="molecule type" value="Genomic_DNA"/>
</dbReference>
<accession>A0A485L0N8</accession>
<dbReference type="Pfam" id="PF01369">
    <property type="entry name" value="Sec7"/>
    <property type="match status" value="1"/>
</dbReference>
<dbReference type="Proteomes" id="UP000332933">
    <property type="component" value="Unassembled WGS sequence"/>
</dbReference>
<dbReference type="EMBL" id="VJMH01005542">
    <property type="protein sequence ID" value="KAF0694691.1"/>
    <property type="molecule type" value="Genomic_DNA"/>
</dbReference>
<reference evidence="3 4" key="1">
    <citation type="submission" date="2019-03" db="EMBL/GenBank/DDBJ databases">
        <authorList>
            <person name="Gaulin E."/>
            <person name="Dumas B."/>
        </authorList>
    </citation>
    <scope>NUCLEOTIDE SEQUENCE [LARGE SCALE GENOMIC DNA]</scope>
    <source>
        <strain evidence="3">CBS 568.67</strain>
    </source>
</reference>
<dbReference type="InterPro" id="IPR023394">
    <property type="entry name" value="Sec7_C_sf"/>
</dbReference>
<gene>
    <name evidence="3" type="primary">Aste57867_14461</name>
    <name evidence="2" type="ORF">As57867_014407</name>
    <name evidence="3" type="ORF">ASTE57867_14461</name>
</gene>
<dbReference type="PANTHER" id="PTHR10663:SF375">
    <property type="entry name" value="LD29171P"/>
    <property type="match status" value="1"/>
</dbReference>
<feature type="domain" description="SEC7" evidence="1">
    <location>
        <begin position="61"/>
        <end position="243"/>
    </location>
</feature>
<dbReference type="Gene3D" id="1.10.1000.11">
    <property type="entry name" value="Arf Nucleotide-binding Site Opener,domain 2"/>
    <property type="match status" value="1"/>
</dbReference>
<reference evidence="2" key="2">
    <citation type="submission" date="2019-06" db="EMBL/GenBank/DDBJ databases">
        <title>Genomics analysis of Aphanomyces spp. identifies a new class of oomycete effector associated with host adaptation.</title>
        <authorList>
            <person name="Gaulin E."/>
        </authorList>
    </citation>
    <scope>NUCLEOTIDE SEQUENCE</scope>
    <source>
        <strain evidence="2">CBS 578.67</strain>
    </source>
</reference>
<organism evidence="3 4">
    <name type="scientific">Aphanomyces stellatus</name>
    <dbReference type="NCBI Taxonomy" id="120398"/>
    <lineage>
        <taxon>Eukaryota</taxon>
        <taxon>Sar</taxon>
        <taxon>Stramenopiles</taxon>
        <taxon>Oomycota</taxon>
        <taxon>Saprolegniomycetes</taxon>
        <taxon>Saprolegniales</taxon>
        <taxon>Verrucalvaceae</taxon>
        <taxon>Aphanomyces</taxon>
    </lineage>
</organism>
<evidence type="ECO:0000313" key="2">
    <source>
        <dbReference type="EMBL" id="KAF0694691.1"/>
    </source>
</evidence>
<evidence type="ECO:0000259" key="1">
    <source>
        <dbReference type="PROSITE" id="PS50190"/>
    </source>
</evidence>
<dbReference type="GO" id="GO:0032012">
    <property type="term" value="P:regulation of ARF protein signal transduction"/>
    <property type="evidence" value="ECO:0007669"/>
    <property type="project" value="InterPro"/>
</dbReference>
<dbReference type="GO" id="GO:0005085">
    <property type="term" value="F:guanyl-nucleotide exchange factor activity"/>
    <property type="evidence" value="ECO:0007669"/>
    <property type="project" value="InterPro"/>
</dbReference>
<proteinExistence type="predicted"/>